<dbReference type="Proteomes" id="UP000323225">
    <property type="component" value="Unassembled WGS sequence"/>
</dbReference>
<dbReference type="EC" id="2.7.4.8" evidence="2"/>
<dbReference type="InterPro" id="IPR027417">
    <property type="entry name" value="P-loop_NTPase"/>
</dbReference>
<reference evidence="8 9" key="1">
    <citation type="submission" date="2019-09" db="EMBL/GenBank/DDBJ databases">
        <authorList>
            <person name="Kritzky A."/>
            <person name="Schelkanova E.Y."/>
            <person name="Alkhova Z.V."/>
            <person name="Smirnova N.I."/>
        </authorList>
    </citation>
    <scope>NUCLEOTIDE SEQUENCE [LARGE SCALE GENOMIC DNA]</scope>
    <source>
        <strain evidence="8 9">M1526</strain>
    </source>
</reference>
<dbReference type="GO" id="GO:0004385">
    <property type="term" value="F:GMP kinase activity"/>
    <property type="evidence" value="ECO:0007669"/>
    <property type="project" value="UniProtKB-EC"/>
</dbReference>
<keyword evidence="4" id="KW-0808">Transferase</keyword>
<dbReference type="PANTHER" id="PTHR23117:SF13">
    <property type="entry name" value="GUANYLATE KINASE"/>
    <property type="match status" value="1"/>
</dbReference>
<dbReference type="InterPro" id="IPR008144">
    <property type="entry name" value="Guanylate_kin-like_dom"/>
</dbReference>
<dbReference type="PROSITE" id="PS00856">
    <property type="entry name" value="GUANYLATE_KINASE_1"/>
    <property type="match status" value="1"/>
</dbReference>
<comment type="caution">
    <text evidence="8">The sequence shown here is derived from an EMBL/GenBank/DDBJ whole genome shotgun (WGS) entry which is preliminary data.</text>
</comment>
<dbReference type="SMART" id="SM00072">
    <property type="entry name" value="GuKc"/>
    <property type="match status" value="1"/>
</dbReference>
<dbReference type="GO" id="GO:0005829">
    <property type="term" value="C:cytosol"/>
    <property type="evidence" value="ECO:0007669"/>
    <property type="project" value="TreeGrafter"/>
</dbReference>
<dbReference type="AlphaFoldDB" id="A0A5Q6PDT6"/>
<dbReference type="Pfam" id="PF00625">
    <property type="entry name" value="Guanylate_kin"/>
    <property type="match status" value="1"/>
</dbReference>
<evidence type="ECO:0000259" key="7">
    <source>
        <dbReference type="PROSITE" id="PS50052"/>
    </source>
</evidence>
<proteinExistence type="inferred from homology"/>
<evidence type="ECO:0000256" key="2">
    <source>
        <dbReference type="ARBA" id="ARBA00012961"/>
    </source>
</evidence>
<dbReference type="SUPFAM" id="SSF52540">
    <property type="entry name" value="P-loop containing nucleoside triphosphate hydrolases"/>
    <property type="match status" value="1"/>
</dbReference>
<dbReference type="Gene3D" id="3.40.50.300">
    <property type="entry name" value="P-loop containing nucleotide triphosphate hydrolases"/>
    <property type="match status" value="1"/>
</dbReference>
<gene>
    <name evidence="8" type="ORF">F0M16_19925</name>
</gene>
<evidence type="ECO:0000256" key="3">
    <source>
        <dbReference type="ARBA" id="ARBA00016296"/>
    </source>
</evidence>
<dbReference type="EMBL" id="VUAA01000031">
    <property type="protein sequence ID" value="KAA1252986.1"/>
    <property type="molecule type" value="Genomic_DNA"/>
</dbReference>
<evidence type="ECO:0000256" key="1">
    <source>
        <dbReference type="ARBA" id="ARBA00005790"/>
    </source>
</evidence>
<evidence type="ECO:0000256" key="5">
    <source>
        <dbReference type="ARBA" id="ARBA00022777"/>
    </source>
</evidence>
<accession>A0A5Q6PDT6</accession>
<feature type="domain" description="Guanylate kinase-like" evidence="7">
    <location>
        <begin position="2"/>
        <end position="181"/>
    </location>
</feature>
<protein>
    <recommendedName>
        <fullName evidence="3">Guanylate kinase</fullName>
        <ecNumber evidence="2">2.7.4.8</ecNumber>
    </recommendedName>
    <alternativeName>
        <fullName evidence="6">GMP kinase</fullName>
    </alternativeName>
</protein>
<dbReference type="PROSITE" id="PS50052">
    <property type="entry name" value="GUANYLATE_KINASE_2"/>
    <property type="match status" value="1"/>
</dbReference>
<sequence length="183" mass="20350">MNKLLIIAGRTASGKDALATRLIEKFDFQKCITTTTRAPRPYEKNGVHYHFLSESEFLSKVESGEFLEHEVNKGNYYGSTLSAVIESLKHANTCLILDPRGALNAKAKLKENGISSVVLYVNESIDTCKSRLLGRTESESAIQEGMRSLESDEKDWDTAFSYDIITKPLDTIENNAKLALSVI</sequence>
<dbReference type="CDD" id="cd00071">
    <property type="entry name" value="GMPK"/>
    <property type="match status" value="1"/>
</dbReference>
<dbReference type="FunFam" id="3.30.63.10:FF:000002">
    <property type="entry name" value="Guanylate kinase 1"/>
    <property type="match status" value="1"/>
</dbReference>
<keyword evidence="5 8" id="KW-0418">Kinase</keyword>
<evidence type="ECO:0000256" key="6">
    <source>
        <dbReference type="ARBA" id="ARBA00030128"/>
    </source>
</evidence>
<organism evidence="8 9">
    <name type="scientific">Vibrio cholerae</name>
    <dbReference type="NCBI Taxonomy" id="666"/>
    <lineage>
        <taxon>Bacteria</taxon>
        <taxon>Pseudomonadati</taxon>
        <taxon>Pseudomonadota</taxon>
        <taxon>Gammaproteobacteria</taxon>
        <taxon>Vibrionales</taxon>
        <taxon>Vibrionaceae</taxon>
        <taxon>Vibrio</taxon>
    </lineage>
</organism>
<evidence type="ECO:0000256" key="4">
    <source>
        <dbReference type="ARBA" id="ARBA00022679"/>
    </source>
</evidence>
<name>A0A5Q6PDT6_VIBCL</name>
<dbReference type="InterPro" id="IPR020590">
    <property type="entry name" value="Guanylate_kinase_CS"/>
</dbReference>
<evidence type="ECO:0000313" key="9">
    <source>
        <dbReference type="Proteomes" id="UP000323225"/>
    </source>
</evidence>
<dbReference type="PANTHER" id="PTHR23117">
    <property type="entry name" value="GUANYLATE KINASE-RELATED"/>
    <property type="match status" value="1"/>
</dbReference>
<evidence type="ECO:0000313" key="8">
    <source>
        <dbReference type="EMBL" id="KAA1252986.1"/>
    </source>
</evidence>
<dbReference type="InterPro" id="IPR008145">
    <property type="entry name" value="GK/Ca_channel_bsu"/>
</dbReference>
<comment type="similarity">
    <text evidence="1">Belongs to the guanylate kinase family.</text>
</comment>